<dbReference type="InterPro" id="IPR011989">
    <property type="entry name" value="ARM-like"/>
</dbReference>
<comment type="similarity">
    <text evidence="2">Belongs to the CND3 (condensin subunit 3) family.</text>
</comment>
<feature type="domain" description="Nuclear condensin complex subunit 3 C-terminal" evidence="9">
    <location>
        <begin position="560"/>
        <end position="864"/>
    </location>
</feature>
<dbReference type="EMBL" id="KQ976394">
    <property type="protein sequence ID" value="KYM93258.1"/>
    <property type="molecule type" value="Genomic_DNA"/>
</dbReference>
<keyword evidence="7" id="KW-0131">Cell cycle</keyword>
<protein>
    <submittedName>
        <fullName evidence="10">Condensin complex subunit 3</fullName>
    </submittedName>
</protein>
<evidence type="ECO:0000256" key="8">
    <source>
        <dbReference type="SAM" id="Coils"/>
    </source>
</evidence>
<dbReference type="GO" id="GO:0000796">
    <property type="term" value="C:condensin complex"/>
    <property type="evidence" value="ECO:0007669"/>
    <property type="project" value="InterPro"/>
</dbReference>
<dbReference type="GO" id="GO:0007076">
    <property type="term" value="P:mitotic chromosome condensation"/>
    <property type="evidence" value="ECO:0007669"/>
    <property type="project" value="InterPro"/>
</dbReference>
<evidence type="ECO:0000256" key="2">
    <source>
        <dbReference type="ARBA" id="ARBA00006533"/>
    </source>
</evidence>
<dbReference type="InterPro" id="IPR025977">
    <property type="entry name" value="Cnd3_C"/>
</dbReference>
<keyword evidence="8" id="KW-0175">Coiled coil</keyword>
<comment type="subcellular location">
    <subcellularLocation>
        <location evidence="1">Chromosome</location>
    </subcellularLocation>
</comment>
<keyword evidence="3" id="KW-0158">Chromosome</keyword>
<keyword evidence="5" id="KW-0498">Mitosis</keyword>
<keyword evidence="6" id="KW-0226">DNA condensation</keyword>
<dbReference type="InterPro" id="IPR016024">
    <property type="entry name" value="ARM-type_fold"/>
</dbReference>
<evidence type="ECO:0000259" key="9">
    <source>
        <dbReference type="Pfam" id="PF12719"/>
    </source>
</evidence>
<dbReference type="AlphaFoldDB" id="A0A195BZB4"/>
<dbReference type="InterPro" id="IPR027165">
    <property type="entry name" value="CND3"/>
</dbReference>
<proteinExistence type="inferred from homology"/>
<gene>
    <name evidence="10" type="ORF">ALC53_00194</name>
</gene>
<dbReference type="Proteomes" id="UP000078540">
    <property type="component" value="Unassembled WGS sequence"/>
</dbReference>
<feature type="non-terminal residue" evidence="10">
    <location>
        <position position="1"/>
    </location>
</feature>
<evidence type="ECO:0000256" key="3">
    <source>
        <dbReference type="ARBA" id="ARBA00022454"/>
    </source>
</evidence>
<evidence type="ECO:0000256" key="5">
    <source>
        <dbReference type="ARBA" id="ARBA00022776"/>
    </source>
</evidence>
<feature type="coiled-coil region" evidence="8">
    <location>
        <begin position="483"/>
        <end position="538"/>
    </location>
</feature>
<evidence type="ECO:0000256" key="4">
    <source>
        <dbReference type="ARBA" id="ARBA00022618"/>
    </source>
</evidence>
<sequence>LVKILEEERILTGVCNIEKCSPKFYDLKIYGKTLVQCVKKAHVQRDHTDLDTFWEHFIWCLKVPLSTSQQHPYVVNTLEFCAKFCMSFYPSLDNEVIEPISPFLSRLFEFLLSSHNAKDKGVRFRICHFLNMLLNSMGDNAFIDDNLCDQITVSMMDRLLDKSPKVRAQAVFALYRLQDPSDEQCPVIKMYLFHVSRDPSAEVRKAVLATMGKNQKTLEAAFIRTRDIDDSVRKKAYEFISKITVRSLTIGQRERLLKDGLKDRSDSVRICVNNVLLPAWLRYFKGEYMSLIHALDAGIGTESATLALQILFKNADLNTLLTQVPIDKNTRLIPLTSLTNENVLYWKCVIQHLHRLSSIEELELMIPELSEFCKYIREFLALISSQSHETWETESHKFILLQLFEISTMYDLSDEVGRKNLNEVIIDTLMSDHCSTKIIECLVIHFAKVVPDPSNMLNAIANVISEIRLPLKENIVTQQITAEQQHENNMRKAKLTVDIIELEEELYQAIKEQNFLQADSLKEKINTLKEKINCLCNTPETIITEDNMREEKNDTVTMVKCLDILYVAIQSIRVLTPTLRSLMYLVLNSLDHPHDSVHILALKTLCVYCILDKELAKKHIMIFFYQFSLEQENQEIWVISLRAIFDLLLVYGLEYFDIMQTPENNSVRNRSEKTRSLYTHEDSTHEDISISKRTEIEEGPCNFIKILTGLLTNANQDLRTIAAEGLCKLLLNRRINSSNLVSRLIIMCYNPVNVDDIYLRQCLSAFFDCFVGRVSDAQEMLENAYFLTLQVLCNAPDISPLREINAYHVSRFILGLTRRGCQKSSGQTFYTHNNLAFAILAEILNPKSKIDQEILIKSLTDLCIQLEDDDLSKQNLQKAIKNVTKMVMNYDKRLLKYIQQFKQKLEMSSEETEINIEDDSDSES</sequence>
<reference evidence="10 11" key="1">
    <citation type="submission" date="2015-09" db="EMBL/GenBank/DDBJ databases">
        <title>Atta colombica WGS genome.</title>
        <authorList>
            <person name="Nygaard S."/>
            <person name="Hu H."/>
            <person name="Boomsma J."/>
            <person name="Zhang G."/>
        </authorList>
    </citation>
    <scope>NUCLEOTIDE SEQUENCE [LARGE SCALE GENOMIC DNA]</scope>
    <source>
        <strain evidence="10">Treedump-2</strain>
        <tissue evidence="10">Whole body</tissue>
    </source>
</reference>
<name>A0A195BZB4_9HYME</name>
<dbReference type="Gene3D" id="1.25.10.10">
    <property type="entry name" value="Leucine-rich Repeat Variant"/>
    <property type="match status" value="1"/>
</dbReference>
<dbReference type="GO" id="GO:0005737">
    <property type="term" value="C:cytoplasm"/>
    <property type="evidence" value="ECO:0007669"/>
    <property type="project" value="TreeGrafter"/>
</dbReference>
<dbReference type="PANTHER" id="PTHR14418">
    <property type="entry name" value="CONDENSIN COMPLEX SUBUNIT 3-RELATED"/>
    <property type="match status" value="1"/>
</dbReference>
<dbReference type="Pfam" id="PF12719">
    <property type="entry name" value="Cnd3"/>
    <property type="match status" value="1"/>
</dbReference>
<evidence type="ECO:0000256" key="1">
    <source>
        <dbReference type="ARBA" id="ARBA00004286"/>
    </source>
</evidence>
<accession>A0A195BZB4</accession>
<dbReference type="GO" id="GO:0000793">
    <property type="term" value="C:condensed chromosome"/>
    <property type="evidence" value="ECO:0007669"/>
    <property type="project" value="TreeGrafter"/>
</dbReference>
<dbReference type="SUPFAM" id="SSF48371">
    <property type="entry name" value="ARM repeat"/>
    <property type="match status" value="1"/>
</dbReference>
<evidence type="ECO:0000256" key="6">
    <source>
        <dbReference type="ARBA" id="ARBA00023067"/>
    </source>
</evidence>
<dbReference type="STRING" id="520822.A0A195BZB4"/>
<evidence type="ECO:0000313" key="11">
    <source>
        <dbReference type="Proteomes" id="UP000078540"/>
    </source>
</evidence>
<keyword evidence="4" id="KW-0132">Cell division</keyword>
<dbReference type="PANTHER" id="PTHR14418:SF5">
    <property type="entry name" value="CONDENSIN COMPLEX SUBUNIT 3"/>
    <property type="match status" value="1"/>
</dbReference>
<dbReference type="GO" id="GO:0051301">
    <property type="term" value="P:cell division"/>
    <property type="evidence" value="ECO:0007669"/>
    <property type="project" value="UniProtKB-KW"/>
</dbReference>
<evidence type="ECO:0000313" key="10">
    <source>
        <dbReference type="EMBL" id="KYM93258.1"/>
    </source>
</evidence>
<organism evidence="10 11">
    <name type="scientific">Atta colombica</name>
    <dbReference type="NCBI Taxonomy" id="520822"/>
    <lineage>
        <taxon>Eukaryota</taxon>
        <taxon>Metazoa</taxon>
        <taxon>Ecdysozoa</taxon>
        <taxon>Arthropoda</taxon>
        <taxon>Hexapoda</taxon>
        <taxon>Insecta</taxon>
        <taxon>Pterygota</taxon>
        <taxon>Neoptera</taxon>
        <taxon>Endopterygota</taxon>
        <taxon>Hymenoptera</taxon>
        <taxon>Apocrita</taxon>
        <taxon>Aculeata</taxon>
        <taxon>Formicoidea</taxon>
        <taxon>Formicidae</taxon>
        <taxon>Myrmicinae</taxon>
        <taxon>Atta</taxon>
    </lineage>
</organism>
<keyword evidence="11" id="KW-1185">Reference proteome</keyword>
<evidence type="ECO:0000256" key="7">
    <source>
        <dbReference type="ARBA" id="ARBA00023306"/>
    </source>
</evidence>